<evidence type="ECO:0000313" key="4">
    <source>
        <dbReference type="Proteomes" id="UP001594288"/>
    </source>
</evidence>
<protein>
    <submittedName>
        <fullName evidence="3">Universal stress protein</fullName>
    </submittedName>
</protein>
<dbReference type="InterPro" id="IPR014729">
    <property type="entry name" value="Rossmann-like_a/b/a_fold"/>
</dbReference>
<dbReference type="InterPro" id="IPR006016">
    <property type="entry name" value="UspA"/>
</dbReference>
<evidence type="ECO:0000256" key="1">
    <source>
        <dbReference type="ARBA" id="ARBA00008791"/>
    </source>
</evidence>
<dbReference type="PANTHER" id="PTHR46268">
    <property type="entry name" value="STRESS RESPONSE PROTEIN NHAX"/>
    <property type="match status" value="1"/>
</dbReference>
<organism evidence="3 4">
    <name type="scientific">Eiseniibacteriota bacterium</name>
    <dbReference type="NCBI Taxonomy" id="2212470"/>
    <lineage>
        <taxon>Bacteria</taxon>
        <taxon>Candidatus Eiseniibacteriota</taxon>
    </lineage>
</organism>
<dbReference type="InterPro" id="IPR006015">
    <property type="entry name" value="Universal_stress_UspA"/>
</dbReference>
<reference evidence="3 4" key="1">
    <citation type="submission" date="2024-09" db="EMBL/GenBank/DDBJ databases">
        <authorList>
            <person name="D'Angelo T."/>
        </authorList>
    </citation>
    <scope>NUCLEOTIDE SEQUENCE [LARGE SCALE GENOMIC DNA]</scope>
    <source>
        <strain evidence="3">SAG AM-311-F02</strain>
    </source>
</reference>
<accession>A0ABV6YMW0</accession>
<proteinExistence type="inferred from homology"/>
<evidence type="ECO:0000313" key="3">
    <source>
        <dbReference type="EMBL" id="MFC1799412.1"/>
    </source>
</evidence>
<name>A0ABV6YMW0_UNCEI</name>
<sequence length="144" mass="15059">MFTKILVASDGSGPAMNAAKAAARIAKAMSASLTVVTVSYVPRAYAGDISPAMREGYVDEWKHILDITVHAVERLDVKPEAKLLRGEEPAPAILGELEAGGYDLLVVGRTGAGGHKIKNTGLTMMGGVSMKIIGNAECSVLLVH</sequence>
<feature type="domain" description="UspA" evidence="2">
    <location>
        <begin position="1"/>
        <end position="144"/>
    </location>
</feature>
<dbReference type="Gene3D" id="3.40.50.620">
    <property type="entry name" value="HUPs"/>
    <property type="match status" value="1"/>
</dbReference>
<dbReference type="PANTHER" id="PTHR46268:SF6">
    <property type="entry name" value="UNIVERSAL STRESS PROTEIN UP12"/>
    <property type="match status" value="1"/>
</dbReference>
<comment type="similarity">
    <text evidence="1">Belongs to the universal stress protein A family.</text>
</comment>
<dbReference type="SUPFAM" id="SSF52402">
    <property type="entry name" value="Adenine nucleotide alpha hydrolases-like"/>
    <property type="match status" value="1"/>
</dbReference>
<dbReference type="CDD" id="cd00293">
    <property type="entry name" value="USP-like"/>
    <property type="match status" value="1"/>
</dbReference>
<gene>
    <name evidence="3" type="ORF">ACFL2Z_00660</name>
</gene>
<dbReference type="Proteomes" id="UP001594288">
    <property type="component" value="Unassembled WGS sequence"/>
</dbReference>
<keyword evidence="4" id="KW-1185">Reference proteome</keyword>
<comment type="caution">
    <text evidence="3">The sequence shown here is derived from an EMBL/GenBank/DDBJ whole genome shotgun (WGS) entry which is preliminary data.</text>
</comment>
<evidence type="ECO:0000259" key="2">
    <source>
        <dbReference type="Pfam" id="PF00582"/>
    </source>
</evidence>
<dbReference type="PRINTS" id="PR01438">
    <property type="entry name" value="UNVRSLSTRESS"/>
</dbReference>
<dbReference type="Pfam" id="PF00582">
    <property type="entry name" value="Usp"/>
    <property type="match status" value="1"/>
</dbReference>
<dbReference type="EMBL" id="JBHPEI010000005">
    <property type="protein sequence ID" value="MFC1799412.1"/>
    <property type="molecule type" value="Genomic_DNA"/>
</dbReference>